<feature type="region of interest" description="Disordered" evidence="2">
    <location>
        <begin position="67"/>
        <end position="89"/>
    </location>
</feature>
<evidence type="ECO:0000256" key="3">
    <source>
        <dbReference type="SAM" id="SignalP"/>
    </source>
</evidence>
<dbReference type="STRING" id="365046.Rta_14430"/>
<evidence type="ECO:0000256" key="2">
    <source>
        <dbReference type="SAM" id="MobiDB-lite"/>
    </source>
</evidence>
<name>F5Y469_RAMTT</name>
<accession>F5Y469</accession>
<keyword evidence="5" id="KW-1185">Reference proteome</keyword>
<protein>
    <submittedName>
        <fullName evidence="4">Uncharacterized protein</fullName>
    </submittedName>
</protein>
<feature type="compositionally biased region" description="Low complexity" evidence="2">
    <location>
        <begin position="67"/>
        <end position="78"/>
    </location>
</feature>
<dbReference type="RefSeq" id="WP_013900767.1">
    <property type="nucleotide sequence ID" value="NC_015677.1"/>
</dbReference>
<sequence>MKFAILIPLAALLAASHVHAQSRIWRCGNTYTNSAAEAQARGCKPMEGGNVTVVEGTRVHNPVRVVAPSSAPAGGAPSQRIDAGDQRARDSDARLILEAELKKAEERHAELVKEYNNGEPEKLGPETRNYQKYLDRIAELKAGIARSESDIAGLRRELGRAGGPPSASAAVAK</sequence>
<dbReference type="Proteomes" id="UP000008385">
    <property type="component" value="Chromosome"/>
</dbReference>
<keyword evidence="1" id="KW-0175">Coiled coil</keyword>
<evidence type="ECO:0000313" key="5">
    <source>
        <dbReference type="Proteomes" id="UP000008385"/>
    </source>
</evidence>
<gene>
    <name evidence="4" type="ordered locus">Rta_14430</name>
</gene>
<feature type="signal peptide" evidence="3">
    <location>
        <begin position="1"/>
        <end position="20"/>
    </location>
</feature>
<feature type="coiled-coil region" evidence="1">
    <location>
        <begin position="94"/>
        <end position="157"/>
    </location>
</feature>
<dbReference type="AlphaFoldDB" id="F5Y469"/>
<reference evidence="4 5" key="2">
    <citation type="journal article" date="2011" name="PLoS ONE">
        <title>The Cyst-Dividing Bacterium Ramlibacter tataouinensis TTB310 Genome Reveals a Well-Stocked Toolbox for Adaptation to a Desert Environment.</title>
        <authorList>
            <person name="De Luca G."/>
            <person name="Barakat M."/>
            <person name="Ortet P."/>
            <person name="Fochesato S."/>
            <person name="Jourlin-Castelli C."/>
            <person name="Ansaldi M."/>
            <person name="Py B."/>
            <person name="Fichant G."/>
            <person name="Coutinho P.M."/>
            <person name="Voulhoux R."/>
            <person name="Bastien O."/>
            <person name="Marechal E."/>
            <person name="Henrissat B."/>
            <person name="Quentin Y."/>
            <person name="Noirot P."/>
            <person name="Filloux A."/>
            <person name="Mejean V."/>
            <person name="Dubow M.S."/>
            <person name="Barras F."/>
            <person name="Barbe V."/>
            <person name="Weissenbach J."/>
            <person name="Mihalcescu I."/>
            <person name="Vermeglio A."/>
            <person name="Achouak W."/>
            <person name="Heulin T."/>
        </authorList>
    </citation>
    <scope>NUCLEOTIDE SEQUENCE [LARGE SCALE GENOMIC DNA]</scope>
    <source>
        <strain evidence="5">ATCC BAA-407 / DSM 14655 / LMG 21543 / TTB310</strain>
    </source>
</reference>
<dbReference type="HOGENOM" id="CLU_099362_0_0_4"/>
<proteinExistence type="predicted"/>
<evidence type="ECO:0000256" key="1">
    <source>
        <dbReference type="SAM" id="Coils"/>
    </source>
</evidence>
<dbReference type="KEGG" id="rta:Rta_14430"/>
<dbReference type="EMBL" id="CP000245">
    <property type="protein sequence ID" value="AEG92534.1"/>
    <property type="molecule type" value="Genomic_DNA"/>
</dbReference>
<dbReference type="PATRIC" id="fig|365046.3.peg.1472"/>
<dbReference type="OrthoDB" id="5298561at2"/>
<organism evidence="4 5">
    <name type="scientific">Ramlibacter tataouinensis (strain ATCC BAA-407 / DSM 14655 / LMG 21543 / TTB310)</name>
    <dbReference type="NCBI Taxonomy" id="365046"/>
    <lineage>
        <taxon>Bacteria</taxon>
        <taxon>Pseudomonadati</taxon>
        <taxon>Pseudomonadota</taxon>
        <taxon>Betaproteobacteria</taxon>
        <taxon>Burkholderiales</taxon>
        <taxon>Comamonadaceae</taxon>
        <taxon>Ramlibacter</taxon>
    </lineage>
</organism>
<keyword evidence="3" id="KW-0732">Signal</keyword>
<reference evidence="5" key="1">
    <citation type="submission" date="2006-01" db="EMBL/GenBank/DDBJ databases">
        <title>Genome of the cyst-dividing bacterium Ramlibacter tataouinensis.</title>
        <authorList>
            <person name="Barakat M."/>
            <person name="Ortet P."/>
            <person name="De Luca G."/>
            <person name="Jourlin-Castelli C."/>
            <person name="Ansaldi M."/>
            <person name="Py B."/>
            <person name="Fichant G."/>
            <person name="Coutinho P."/>
            <person name="Voulhoux R."/>
            <person name="Bastien O."/>
            <person name="Roy S."/>
            <person name="Marechal E."/>
            <person name="Henrissat B."/>
            <person name="Quentin Y."/>
            <person name="Noirot P."/>
            <person name="Filloux A."/>
            <person name="Mejean V."/>
            <person name="DuBow M."/>
            <person name="Barras F."/>
            <person name="Heulin T."/>
        </authorList>
    </citation>
    <scope>NUCLEOTIDE SEQUENCE [LARGE SCALE GENOMIC DNA]</scope>
    <source>
        <strain evidence="5">ATCC BAA-407 / DSM 14655 / LMG 21543 / TTB310</strain>
    </source>
</reference>
<evidence type="ECO:0000313" key="4">
    <source>
        <dbReference type="EMBL" id="AEG92534.1"/>
    </source>
</evidence>
<dbReference type="eggNOG" id="ENOG5032QZV">
    <property type="taxonomic scope" value="Bacteria"/>
</dbReference>
<feature type="chain" id="PRO_5003334977" evidence="3">
    <location>
        <begin position="21"/>
        <end position="173"/>
    </location>
</feature>